<evidence type="ECO:0000256" key="2">
    <source>
        <dbReference type="ARBA" id="ARBA00023043"/>
    </source>
</evidence>
<dbReference type="Gene3D" id="1.25.40.20">
    <property type="entry name" value="Ankyrin repeat-containing domain"/>
    <property type="match status" value="1"/>
</dbReference>
<dbReference type="InterPro" id="IPR002110">
    <property type="entry name" value="Ankyrin_rpt"/>
</dbReference>
<comment type="caution">
    <text evidence="5">The sequence shown here is derived from an EMBL/GenBank/DDBJ whole genome shotgun (WGS) entry which is preliminary data.</text>
</comment>
<evidence type="ECO:0000256" key="3">
    <source>
        <dbReference type="PROSITE-ProRule" id="PRU00023"/>
    </source>
</evidence>
<protein>
    <submittedName>
        <fullName evidence="5">Ankyrin</fullName>
    </submittedName>
</protein>
<dbReference type="OrthoDB" id="366390at2759"/>
<name>A0A9P4S8Q2_9PEZI</name>
<sequence length="171" mass="18450">MNLLTDTATQSNSSTSPSKPSSLPPEALDLAAKLFNAARTGSTPLLSQYLTAGIPPNLTNHAGDTLLMLAAYHGHVDTVYLLLQKGADPNVLNDRGQSPIAGAVFKGYDEVVGRLWKGGADVWRGQPNAVEAAVMFKKEEYLRLFGIREEDLGKGEQQVGFIVNTLVLYYT</sequence>
<evidence type="ECO:0000313" key="6">
    <source>
        <dbReference type="Proteomes" id="UP000799429"/>
    </source>
</evidence>
<dbReference type="Pfam" id="PF12796">
    <property type="entry name" value="Ank_2"/>
    <property type="match status" value="1"/>
</dbReference>
<evidence type="ECO:0000256" key="4">
    <source>
        <dbReference type="SAM" id="MobiDB-lite"/>
    </source>
</evidence>
<feature type="repeat" description="ANK" evidence="3">
    <location>
        <begin position="62"/>
        <end position="94"/>
    </location>
</feature>
<proteinExistence type="predicted"/>
<dbReference type="InterPro" id="IPR036770">
    <property type="entry name" value="Ankyrin_rpt-contain_sf"/>
</dbReference>
<feature type="compositionally biased region" description="Polar residues" evidence="4">
    <location>
        <begin position="1"/>
        <end position="10"/>
    </location>
</feature>
<dbReference type="PANTHER" id="PTHR24171">
    <property type="entry name" value="ANKYRIN REPEAT DOMAIN-CONTAINING PROTEIN 39-RELATED"/>
    <property type="match status" value="1"/>
</dbReference>
<accession>A0A9P4S8Q2</accession>
<dbReference type="PROSITE" id="PS50297">
    <property type="entry name" value="ANK_REP_REGION"/>
    <property type="match status" value="1"/>
</dbReference>
<dbReference type="SMART" id="SM00248">
    <property type="entry name" value="ANK"/>
    <property type="match status" value="1"/>
</dbReference>
<keyword evidence="6" id="KW-1185">Reference proteome</keyword>
<keyword evidence="2 3" id="KW-0040">ANK repeat</keyword>
<feature type="compositionally biased region" description="Low complexity" evidence="4">
    <location>
        <begin position="11"/>
        <end position="25"/>
    </location>
</feature>
<feature type="region of interest" description="Disordered" evidence="4">
    <location>
        <begin position="1"/>
        <end position="25"/>
    </location>
</feature>
<dbReference type="EMBL" id="MU006098">
    <property type="protein sequence ID" value="KAF2837964.1"/>
    <property type="molecule type" value="Genomic_DNA"/>
</dbReference>
<dbReference type="PROSITE" id="PS50088">
    <property type="entry name" value="ANK_REPEAT"/>
    <property type="match status" value="1"/>
</dbReference>
<keyword evidence="1" id="KW-0677">Repeat</keyword>
<dbReference type="SUPFAM" id="SSF48403">
    <property type="entry name" value="Ankyrin repeat"/>
    <property type="match status" value="1"/>
</dbReference>
<reference evidence="5" key="1">
    <citation type="journal article" date="2020" name="Stud. Mycol.">
        <title>101 Dothideomycetes genomes: a test case for predicting lifestyles and emergence of pathogens.</title>
        <authorList>
            <person name="Haridas S."/>
            <person name="Albert R."/>
            <person name="Binder M."/>
            <person name="Bloem J."/>
            <person name="Labutti K."/>
            <person name="Salamov A."/>
            <person name="Andreopoulos B."/>
            <person name="Baker S."/>
            <person name="Barry K."/>
            <person name="Bills G."/>
            <person name="Bluhm B."/>
            <person name="Cannon C."/>
            <person name="Castanera R."/>
            <person name="Culley D."/>
            <person name="Daum C."/>
            <person name="Ezra D."/>
            <person name="Gonzalez J."/>
            <person name="Henrissat B."/>
            <person name="Kuo A."/>
            <person name="Liang C."/>
            <person name="Lipzen A."/>
            <person name="Lutzoni F."/>
            <person name="Magnuson J."/>
            <person name="Mondo S."/>
            <person name="Nolan M."/>
            <person name="Ohm R."/>
            <person name="Pangilinan J."/>
            <person name="Park H.-J."/>
            <person name="Ramirez L."/>
            <person name="Alfaro M."/>
            <person name="Sun H."/>
            <person name="Tritt A."/>
            <person name="Yoshinaga Y."/>
            <person name="Zwiers L.-H."/>
            <person name="Turgeon B."/>
            <person name="Goodwin S."/>
            <person name="Spatafora J."/>
            <person name="Crous P."/>
            <person name="Grigoriev I."/>
        </authorList>
    </citation>
    <scope>NUCLEOTIDE SEQUENCE</scope>
    <source>
        <strain evidence="5">CBS 101060</strain>
    </source>
</reference>
<evidence type="ECO:0000313" key="5">
    <source>
        <dbReference type="EMBL" id="KAF2837964.1"/>
    </source>
</evidence>
<dbReference type="Proteomes" id="UP000799429">
    <property type="component" value="Unassembled WGS sequence"/>
</dbReference>
<gene>
    <name evidence="5" type="ORF">M501DRAFT_1025209</name>
</gene>
<dbReference type="AlphaFoldDB" id="A0A9P4S8Q2"/>
<evidence type="ECO:0000256" key="1">
    <source>
        <dbReference type="ARBA" id="ARBA00022737"/>
    </source>
</evidence>
<organism evidence="5 6">
    <name type="scientific">Patellaria atrata CBS 101060</name>
    <dbReference type="NCBI Taxonomy" id="1346257"/>
    <lineage>
        <taxon>Eukaryota</taxon>
        <taxon>Fungi</taxon>
        <taxon>Dikarya</taxon>
        <taxon>Ascomycota</taxon>
        <taxon>Pezizomycotina</taxon>
        <taxon>Dothideomycetes</taxon>
        <taxon>Dothideomycetes incertae sedis</taxon>
        <taxon>Patellariales</taxon>
        <taxon>Patellariaceae</taxon>
        <taxon>Patellaria</taxon>
    </lineage>
</organism>